<evidence type="ECO:0000313" key="3">
    <source>
        <dbReference type="EMBL" id="KAK7304221.1"/>
    </source>
</evidence>
<evidence type="ECO:0000256" key="2">
    <source>
        <dbReference type="SAM" id="MobiDB-lite"/>
    </source>
</evidence>
<keyword evidence="4" id="KW-1185">Reference proteome</keyword>
<dbReference type="AlphaFoldDB" id="A0AAN9PN38"/>
<protein>
    <submittedName>
        <fullName evidence="3">Uncharacterized protein</fullName>
    </submittedName>
</protein>
<organism evidence="3 4">
    <name type="scientific">Clitoria ternatea</name>
    <name type="common">Butterfly pea</name>
    <dbReference type="NCBI Taxonomy" id="43366"/>
    <lineage>
        <taxon>Eukaryota</taxon>
        <taxon>Viridiplantae</taxon>
        <taxon>Streptophyta</taxon>
        <taxon>Embryophyta</taxon>
        <taxon>Tracheophyta</taxon>
        <taxon>Spermatophyta</taxon>
        <taxon>Magnoliopsida</taxon>
        <taxon>eudicotyledons</taxon>
        <taxon>Gunneridae</taxon>
        <taxon>Pentapetalae</taxon>
        <taxon>rosids</taxon>
        <taxon>fabids</taxon>
        <taxon>Fabales</taxon>
        <taxon>Fabaceae</taxon>
        <taxon>Papilionoideae</taxon>
        <taxon>50 kb inversion clade</taxon>
        <taxon>NPAAA clade</taxon>
        <taxon>indigoferoid/millettioid clade</taxon>
        <taxon>Phaseoleae</taxon>
        <taxon>Clitoria</taxon>
    </lineage>
</organism>
<feature type="coiled-coil region" evidence="1">
    <location>
        <begin position="76"/>
        <end position="134"/>
    </location>
</feature>
<reference evidence="3 4" key="1">
    <citation type="submission" date="2024-01" db="EMBL/GenBank/DDBJ databases">
        <title>The genomes of 5 underutilized Papilionoideae crops provide insights into root nodulation and disease resistance.</title>
        <authorList>
            <person name="Yuan L."/>
        </authorList>
    </citation>
    <scope>NUCLEOTIDE SEQUENCE [LARGE SCALE GENOMIC DNA]</scope>
    <source>
        <strain evidence="3">LY-2023</strain>
        <tissue evidence="3">Leaf</tissue>
    </source>
</reference>
<dbReference type="PANTHER" id="PTHR35502">
    <property type="entry name" value="PROTEIN MICROTUBULE BINDING PROTEIN 2C"/>
    <property type="match status" value="1"/>
</dbReference>
<dbReference type="Proteomes" id="UP001359559">
    <property type="component" value="Unassembled WGS sequence"/>
</dbReference>
<comment type="caution">
    <text evidence="3">The sequence shown here is derived from an EMBL/GenBank/DDBJ whole genome shotgun (WGS) entry which is preliminary data.</text>
</comment>
<feature type="compositionally biased region" description="Basic and acidic residues" evidence="2">
    <location>
        <begin position="1"/>
        <end position="14"/>
    </location>
</feature>
<dbReference type="EMBL" id="JAYKXN010000003">
    <property type="protein sequence ID" value="KAK7304221.1"/>
    <property type="molecule type" value="Genomic_DNA"/>
</dbReference>
<sequence>MQRLVDSEEKRDLGDPNSWSSETHSRLLFKDLVQILPLVQSFIDRKASSSFTRQGSIMYTKKPSRESLSKRRFDIRKGQKDEFVILKEKVEELQMKILKQDEFIAAAENTKKLMNALKEKLVELKRQASEKDSLLTSTQQQLYDVKFKLADKQAALEKIHWEAMTSNKKVEKLQEEIDSMHGDISLFTLLLEGLIIPDIAAYTDDYDIKAYDFNHLPSIDDLHVIEMQKMEEARKAYIAAVSTAKEKRDEESIATAAYTRSQLQSILFEPGISNV</sequence>
<evidence type="ECO:0000313" key="4">
    <source>
        <dbReference type="Proteomes" id="UP001359559"/>
    </source>
</evidence>
<accession>A0AAN9PN38</accession>
<dbReference type="InterPro" id="IPR040289">
    <property type="entry name" value="MBP2C"/>
</dbReference>
<proteinExistence type="predicted"/>
<dbReference type="GO" id="GO:0008017">
    <property type="term" value="F:microtubule binding"/>
    <property type="evidence" value="ECO:0007669"/>
    <property type="project" value="InterPro"/>
</dbReference>
<feature type="region of interest" description="Disordered" evidence="2">
    <location>
        <begin position="1"/>
        <end position="21"/>
    </location>
</feature>
<evidence type="ECO:0000256" key="1">
    <source>
        <dbReference type="SAM" id="Coils"/>
    </source>
</evidence>
<gene>
    <name evidence="3" type="ORF">RJT34_15348</name>
</gene>
<dbReference type="GO" id="GO:0010497">
    <property type="term" value="P:plasmodesmata-mediated intercellular transport"/>
    <property type="evidence" value="ECO:0007669"/>
    <property type="project" value="InterPro"/>
</dbReference>
<dbReference type="PANTHER" id="PTHR35502:SF2">
    <property type="entry name" value="PROTEIN MICROTUBULE BINDING PROTEIN 2C"/>
    <property type="match status" value="1"/>
</dbReference>
<name>A0AAN9PN38_CLITE</name>
<keyword evidence="1" id="KW-0175">Coiled coil</keyword>